<sequence length="795" mass="89252">MDSLPKSGPPLAPTLDVENGVRKLRLVPCNPTDGWENAMRFVNAVRAVKPDHEIEVAKFADSDPLTALVELLAADQDHREVGADLLAVVFAYCVAHRDLAPVARRFARGATENHTLGSQLRKICGTVTMSPDYRPGVYSVLAKLDFFEKLSTEVLQAVKLGLGAVLRTVWIPLWTFQTSKSDLYSCVVTQNLLLAATEEHKLDFLIASRAYDLSQWNELKDRDVEPLNFFVYKVARRVVYCRSHVFGPFREFCQKFISRSIGDDCFQKLDKNVAFNLSVFMEIVDHPELNFLDEPHLTFFLNSALRRTRDLCEHNEIQTLHMELGSMGSTQSLIGLTNILQYILARFLVNAGSLMVSAGHFNFDKNNWALRSSPYELPLFFNQVIPNIPPTSRAAFSFDKNRSWTQLQASKSADIVACLFDSLNHLISINYKLLEFFEIKDIDLSLDFRVKEQKTTYNEPLVVENKSKLQFLELCFISNTSAMLLSDQLQDEAYFITMVDEQEAKIQSRIIASNVLSCFESLTANFTGALLYQFIKFTSRVSLMELKLHKVSMQILYHIFFGSRSIKLQDSSLTSKLTQQALYDLTAMWNDGSDTYTRFLTDIFNTSESAATTVRIEISEFSKTLFPHNGTQAEQLDTGLQHNSNTEKAEFKKSILSSKYNANASSFVPSNKSYGDNIVPLTIRAHSSSRSSEHSKVLATPVEGLSLRSPFSTGKHQHFSDSKDFTAPMSGPAPSSLGNISPWSPSCFSQGLPLSPDTGSAVSTGKNYILGGHNRAANNSRAQSVHVDRFNYMRQ</sequence>
<dbReference type="GO" id="GO:0051321">
    <property type="term" value="P:meiotic cell cycle"/>
    <property type="evidence" value="ECO:0007669"/>
    <property type="project" value="InterPro"/>
</dbReference>
<keyword evidence="2" id="KW-1185">Reference proteome</keyword>
<dbReference type="Proteomes" id="UP000191144">
    <property type="component" value="Chromosome H"/>
</dbReference>
<dbReference type="Pfam" id="PF22575">
    <property type="entry name" value="Vir1p"/>
    <property type="match status" value="3"/>
</dbReference>
<dbReference type="GO" id="GO:0045944">
    <property type="term" value="P:positive regulation of transcription by RNA polymerase II"/>
    <property type="evidence" value="ECO:0007669"/>
    <property type="project" value="InterPro"/>
</dbReference>
<dbReference type="InterPro" id="IPR054776">
    <property type="entry name" value="VIR1_yeast"/>
</dbReference>
<dbReference type="EMBL" id="LT598480">
    <property type="protein sequence ID" value="SCV02589.1"/>
    <property type="molecule type" value="Genomic_DNA"/>
</dbReference>
<accession>A0A1G4KDP0</accession>
<evidence type="ECO:0000313" key="2">
    <source>
        <dbReference type="Proteomes" id="UP000191144"/>
    </source>
</evidence>
<dbReference type="AlphaFoldDB" id="A0A1G4KDP0"/>
<dbReference type="OrthoDB" id="4069217at2759"/>
<reference evidence="2" key="1">
    <citation type="submission" date="2016-03" db="EMBL/GenBank/DDBJ databases">
        <authorList>
            <person name="Devillers Hugo."/>
        </authorList>
    </citation>
    <scope>NUCLEOTIDE SEQUENCE [LARGE SCALE GENOMIC DNA]</scope>
</reference>
<evidence type="ECO:0000313" key="1">
    <source>
        <dbReference type="EMBL" id="SCV02589.1"/>
    </source>
</evidence>
<gene>
    <name evidence="1" type="ORF">LAME_0H03092G</name>
</gene>
<protein>
    <submittedName>
        <fullName evidence="1">LAME_0H03092g1_1</fullName>
    </submittedName>
</protein>
<organism evidence="1 2">
    <name type="scientific">Lachancea meyersii CBS 8951</name>
    <dbReference type="NCBI Taxonomy" id="1266667"/>
    <lineage>
        <taxon>Eukaryota</taxon>
        <taxon>Fungi</taxon>
        <taxon>Dikarya</taxon>
        <taxon>Ascomycota</taxon>
        <taxon>Saccharomycotina</taxon>
        <taxon>Saccharomycetes</taxon>
        <taxon>Saccharomycetales</taxon>
        <taxon>Saccharomycetaceae</taxon>
        <taxon>Lachancea</taxon>
    </lineage>
</organism>
<proteinExistence type="predicted"/>
<name>A0A1G4KDP0_9SACH</name>